<comment type="caution">
    <text evidence="1">The sequence shown here is derived from an EMBL/GenBank/DDBJ whole genome shotgun (WGS) entry which is preliminary data.</text>
</comment>
<gene>
    <name evidence="1" type="ORF">LTS18_002785</name>
</gene>
<evidence type="ECO:0000313" key="2">
    <source>
        <dbReference type="Proteomes" id="UP001186974"/>
    </source>
</evidence>
<evidence type="ECO:0000313" key="1">
    <source>
        <dbReference type="EMBL" id="KAK3080233.1"/>
    </source>
</evidence>
<organism evidence="1 2">
    <name type="scientific">Coniosporium uncinatum</name>
    <dbReference type="NCBI Taxonomy" id="93489"/>
    <lineage>
        <taxon>Eukaryota</taxon>
        <taxon>Fungi</taxon>
        <taxon>Dikarya</taxon>
        <taxon>Ascomycota</taxon>
        <taxon>Pezizomycotina</taxon>
        <taxon>Dothideomycetes</taxon>
        <taxon>Dothideomycetes incertae sedis</taxon>
        <taxon>Coniosporium</taxon>
    </lineage>
</organism>
<accession>A0ACC3DUB0</accession>
<proteinExistence type="predicted"/>
<dbReference type="EMBL" id="JAWDJW010000669">
    <property type="protein sequence ID" value="KAK3080233.1"/>
    <property type="molecule type" value="Genomic_DNA"/>
</dbReference>
<sequence length="172" mass="18681">MASPQSIPTSSLPAVPVDPTVTTPSPSHEREIELGGQSPASTSDEDSRPTKLQRPKVGSRKSSRTLIIPRDSLYVEVAPEGDADENEMRSMSPRRTSEECQKLGQEARDALVEQAKALQASLLNIVEKVESVKEQQASLEQGNVFLQTYIGDLMQTSKIVPTKGKGKGRPVK</sequence>
<name>A0ACC3DUB0_9PEZI</name>
<protein>
    <submittedName>
        <fullName evidence="1">Uncharacterized protein</fullName>
    </submittedName>
</protein>
<keyword evidence="2" id="KW-1185">Reference proteome</keyword>
<dbReference type="Proteomes" id="UP001186974">
    <property type="component" value="Unassembled WGS sequence"/>
</dbReference>
<reference evidence="1" key="1">
    <citation type="submission" date="2024-09" db="EMBL/GenBank/DDBJ databases">
        <title>Black Yeasts Isolated from many extreme environments.</title>
        <authorList>
            <person name="Coleine C."/>
            <person name="Stajich J.E."/>
            <person name="Selbmann L."/>
        </authorList>
    </citation>
    <scope>NUCLEOTIDE SEQUENCE</scope>
    <source>
        <strain evidence="1">CCFEE 5737</strain>
    </source>
</reference>